<evidence type="ECO:0000256" key="4">
    <source>
        <dbReference type="ARBA" id="ARBA00006171"/>
    </source>
</evidence>
<dbReference type="InterPro" id="IPR050155">
    <property type="entry name" value="HAD-like_hydrolase_sf"/>
</dbReference>
<dbReference type="OrthoDB" id="9776368at2"/>
<evidence type="ECO:0000256" key="5">
    <source>
        <dbReference type="ARBA" id="ARBA00011233"/>
    </source>
</evidence>
<accession>A0A4R6N928</accession>
<evidence type="ECO:0000313" key="15">
    <source>
        <dbReference type="Proteomes" id="UP000295357"/>
    </source>
</evidence>
<dbReference type="SUPFAM" id="SSF56784">
    <property type="entry name" value="HAD-like"/>
    <property type="match status" value="1"/>
</dbReference>
<evidence type="ECO:0000256" key="3">
    <source>
        <dbReference type="ARBA" id="ARBA00004818"/>
    </source>
</evidence>
<dbReference type="GO" id="GO:0046872">
    <property type="term" value="F:metal ion binding"/>
    <property type="evidence" value="ECO:0007669"/>
    <property type="project" value="UniProtKB-KW"/>
</dbReference>
<comment type="subunit">
    <text evidence="5">Homotrimer.</text>
</comment>
<evidence type="ECO:0000256" key="1">
    <source>
        <dbReference type="ARBA" id="ARBA00000830"/>
    </source>
</evidence>
<dbReference type="GO" id="GO:0008967">
    <property type="term" value="F:phosphoglycolate phosphatase activity"/>
    <property type="evidence" value="ECO:0007669"/>
    <property type="project" value="UniProtKB-UniRule"/>
</dbReference>
<evidence type="ECO:0000256" key="7">
    <source>
        <dbReference type="ARBA" id="ARBA00022567"/>
    </source>
</evidence>
<dbReference type="UniPathway" id="UPA00865">
    <property type="reaction ID" value="UER00834"/>
</dbReference>
<evidence type="ECO:0000256" key="13">
    <source>
        <dbReference type="HAMAP-Rule" id="MF_00495"/>
    </source>
</evidence>
<dbReference type="RefSeq" id="WP_133602848.1">
    <property type="nucleotide sequence ID" value="NZ_JAUFPJ010000002.1"/>
</dbReference>
<dbReference type="HAMAP" id="MF_00495">
    <property type="entry name" value="GPH_hydrolase_bact"/>
    <property type="match status" value="1"/>
</dbReference>
<dbReference type="AlphaFoldDB" id="A0A4R6N928"/>
<dbReference type="SFLD" id="SFLDG01129">
    <property type="entry name" value="C1.5:_HAD__Beta-PGM__Phosphata"/>
    <property type="match status" value="1"/>
</dbReference>
<evidence type="ECO:0000256" key="6">
    <source>
        <dbReference type="ARBA" id="ARBA00013078"/>
    </source>
</evidence>
<gene>
    <name evidence="14" type="ORF">DFR39_102489</name>
</gene>
<comment type="function">
    <text evidence="12 13">Specifically catalyzes the dephosphorylation of 2-phosphoglycolate. Is involved in the dissimilation of the intracellular 2-phosphoglycolate formed during the DNA repair of 3'-phosphoglycolate ends, a major class of DNA lesions induced by oxidative stress.</text>
</comment>
<keyword evidence="9 13" id="KW-0378">Hydrolase</keyword>
<sequence length="241" mass="25611">MSLAVLQAREQGWLGRPIRAVLFDLDGTLVDSAPDLAGATNEMLLARQLPALPLDTLRPMAGAGARGMMGLAFQVAPPDQRFDALKSEFFDRYEARLLHETRAFDGVEALLAGLESLGLAWGIVTNKSERFALPLTAGLGLAQRAAAVIGGDTTAHAKPHPEPLLEAARRAGVAPEHCIYVGDDHRDIVAGRAAGMQTVAVSWGYLGRGEPIEAWGADAIATRPEDLLAMVRTVLQTQTGS</sequence>
<name>A0A4R6N928_9BURK</name>
<dbReference type="NCBIfam" id="TIGR01449">
    <property type="entry name" value="PGP_bact"/>
    <property type="match status" value="1"/>
</dbReference>
<dbReference type="PANTHER" id="PTHR43434">
    <property type="entry name" value="PHOSPHOGLYCOLATE PHOSPHATASE"/>
    <property type="match status" value="1"/>
</dbReference>
<comment type="catalytic activity">
    <reaction evidence="1 13">
        <text>2-phosphoglycolate + H2O = glycolate + phosphate</text>
        <dbReference type="Rhea" id="RHEA:14369"/>
        <dbReference type="ChEBI" id="CHEBI:15377"/>
        <dbReference type="ChEBI" id="CHEBI:29805"/>
        <dbReference type="ChEBI" id="CHEBI:43474"/>
        <dbReference type="ChEBI" id="CHEBI:58033"/>
        <dbReference type="EC" id="3.1.3.18"/>
    </reaction>
</comment>
<comment type="similarity">
    <text evidence="4 13">Belongs to the HAD-like hydrolase superfamily. CbbY/CbbZ/Gph/YieH family.</text>
</comment>
<organism evidence="14 15">
    <name type="scientific">Roseateles asaccharophilus</name>
    <dbReference type="NCBI Taxonomy" id="582607"/>
    <lineage>
        <taxon>Bacteria</taxon>
        <taxon>Pseudomonadati</taxon>
        <taxon>Pseudomonadota</taxon>
        <taxon>Betaproteobacteria</taxon>
        <taxon>Burkholderiales</taxon>
        <taxon>Sphaerotilaceae</taxon>
        <taxon>Roseateles</taxon>
    </lineage>
</organism>
<proteinExistence type="inferred from homology"/>
<evidence type="ECO:0000313" key="14">
    <source>
        <dbReference type="EMBL" id="TDP12101.1"/>
    </source>
</evidence>
<feature type="binding site" evidence="13">
    <location>
        <position position="26"/>
    </location>
    <ligand>
        <name>Mg(2+)</name>
        <dbReference type="ChEBI" id="CHEBI:18420"/>
    </ligand>
</feature>
<dbReference type="InterPro" id="IPR036412">
    <property type="entry name" value="HAD-like_sf"/>
</dbReference>
<comment type="caution">
    <text evidence="14">The sequence shown here is derived from an EMBL/GenBank/DDBJ whole genome shotgun (WGS) entry which is preliminary data.</text>
</comment>
<dbReference type="NCBIfam" id="TIGR01549">
    <property type="entry name" value="HAD-SF-IA-v1"/>
    <property type="match status" value="1"/>
</dbReference>
<dbReference type="InterPro" id="IPR023214">
    <property type="entry name" value="HAD_sf"/>
</dbReference>
<dbReference type="SFLD" id="SFLDS00003">
    <property type="entry name" value="Haloacid_Dehalogenase"/>
    <property type="match status" value="1"/>
</dbReference>
<evidence type="ECO:0000256" key="2">
    <source>
        <dbReference type="ARBA" id="ARBA00001946"/>
    </source>
</evidence>
<feature type="binding site" evidence="13">
    <location>
        <position position="24"/>
    </location>
    <ligand>
        <name>Mg(2+)</name>
        <dbReference type="ChEBI" id="CHEBI:18420"/>
    </ligand>
</feature>
<keyword evidence="7" id="KW-0113">Calvin cycle</keyword>
<dbReference type="InterPro" id="IPR023198">
    <property type="entry name" value="PGP-like_dom2"/>
</dbReference>
<keyword evidence="8 13" id="KW-0479">Metal-binding</keyword>
<dbReference type="SFLD" id="SFLDG01135">
    <property type="entry name" value="C1.5.6:_HAD__Beta-PGM__Phospha"/>
    <property type="match status" value="1"/>
</dbReference>
<evidence type="ECO:0000256" key="11">
    <source>
        <dbReference type="ARBA" id="ARBA00023277"/>
    </source>
</evidence>
<dbReference type="NCBIfam" id="TIGR01509">
    <property type="entry name" value="HAD-SF-IA-v3"/>
    <property type="match status" value="1"/>
</dbReference>
<reference evidence="14 15" key="1">
    <citation type="submission" date="2019-03" db="EMBL/GenBank/DDBJ databases">
        <title>Genomic Encyclopedia of Type Strains, Phase IV (KMG-IV): sequencing the most valuable type-strain genomes for metagenomic binning, comparative biology and taxonomic classification.</title>
        <authorList>
            <person name="Goeker M."/>
        </authorList>
    </citation>
    <scope>NUCLEOTIDE SEQUENCE [LARGE SCALE GENOMIC DNA]</scope>
    <source>
        <strain evidence="14 15">DSM 25082</strain>
    </source>
</reference>
<feature type="active site" description="Nucleophile" evidence="13">
    <location>
        <position position="24"/>
    </location>
</feature>
<dbReference type="InterPro" id="IPR041492">
    <property type="entry name" value="HAD_2"/>
</dbReference>
<dbReference type="Proteomes" id="UP000295357">
    <property type="component" value="Unassembled WGS sequence"/>
</dbReference>
<dbReference type="FunFam" id="3.40.50.1000:FF:000022">
    <property type="entry name" value="Phosphoglycolate phosphatase"/>
    <property type="match status" value="1"/>
</dbReference>
<evidence type="ECO:0000256" key="9">
    <source>
        <dbReference type="ARBA" id="ARBA00022801"/>
    </source>
</evidence>
<keyword evidence="10 13" id="KW-0460">Magnesium</keyword>
<evidence type="ECO:0000256" key="10">
    <source>
        <dbReference type="ARBA" id="ARBA00022842"/>
    </source>
</evidence>
<dbReference type="GO" id="GO:0046295">
    <property type="term" value="P:glycolate biosynthetic process"/>
    <property type="evidence" value="ECO:0007669"/>
    <property type="project" value="UniProtKB-UniRule"/>
</dbReference>
<evidence type="ECO:0000256" key="12">
    <source>
        <dbReference type="ARBA" id="ARBA00059247"/>
    </source>
</evidence>
<comment type="pathway">
    <text evidence="3 13">Organic acid metabolism; glycolate biosynthesis; glycolate from 2-phosphoglycolate: step 1/1.</text>
</comment>
<dbReference type="GO" id="GO:0019253">
    <property type="term" value="P:reductive pentose-phosphate cycle"/>
    <property type="evidence" value="ECO:0007669"/>
    <property type="project" value="UniProtKB-KW"/>
</dbReference>
<dbReference type="PRINTS" id="PR00413">
    <property type="entry name" value="HADHALOGNASE"/>
</dbReference>
<protein>
    <recommendedName>
        <fullName evidence="6 13">Phosphoglycolate phosphatase</fullName>
        <shortName evidence="13">PGP</shortName>
        <shortName evidence="13">PGPase</shortName>
        <ecNumber evidence="6 13">3.1.3.18</ecNumber>
    </recommendedName>
</protein>
<dbReference type="EMBL" id="SNXE01000002">
    <property type="protein sequence ID" value="TDP12101.1"/>
    <property type="molecule type" value="Genomic_DNA"/>
</dbReference>
<dbReference type="GO" id="GO:0006281">
    <property type="term" value="P:DNA repair"/>
    <property type="evidence" value="ECO:0007669"/>
    <property type="project" value="TreeGrafter"/>
</dbReference>
<dbReference type="InterPro" id="IPR006439">
    <property type="entry name" value="HAD-SF_hydro_IA"/>
</dbReference>
<evidence type="ECO:0000256" key="8">
    <source>
        <dbReference type="ARBA" id="ARBA00022723"/>
    </source>
</evidence>
<dbReference type="PANTHER" id="PTHR43434:SF23">
    <property type="entry name" value="PHOSPHOGLYCOLATE PHOSPHATASE"/>
    <property type="match status" value="1"/>
</dbReference>
<dbReference type="Pfam" id="PF13419">
    <property type="entry name" value="HAD_2"/>
    <property type="match status" value="1"/>
</dbReference>
<dbReference type="GO" id="GO:0005829">
    <property type="term" value="C:cytosol"/>
    <property type="evidence" value="ECO:0007669"/>
    <property type="project" value="TreeGrafter"/>
</dbReference>
<dbReference type="InterPro" id="IPR037512">
    <property type="entry name" value="PGPase_prok"/>
</dbReference>
<feature type="binding site" evidence="13">
    <location>
        <position position="183"/>
    </location>
    <ligand>
        <name>Mg(2+)</name>
        <dbReference type="ChEBI" id="CHEBI:18420"/>
    </ligand>
</feature>
<keyword evidence="11 13" id="KW-0119">Carbohydrate metabolism</keyword>
<dbReference type="Gene3D" id="3.40.50.1000">
    <property type="entry name" value="HAD superfamily/HAD-like"/>
    <property type="match status" value="1"/>
</dbReference>
<keyword evidence="15" id="KW-1185">Reference proteome</keyword>
<dbReference type="Gene3D" id="1.10.150.240">
    <property type="entry name" value="Putative phosphatase, domain 2"/>
    <property type="match status" value="1"/>
</dbReference>
<comment type="cofactor">
    <cofactor evidence="2 13">
        <name>Mg(2+)</name>
        <dbReference type="ChEBI" id="CHEBI:18420"/>
    </cofactor>
</comment>
<dbReference type="EC" id="3.1.3.18" evidence="6 13"/>